<dbReference type="GO" id="GO:0005930">
    <property type="term" value="C:axoneme"/>
    <property type="evidence" value="ECO:0007669"/>
    <property type="project" value="TreeGrafter"/>
</dbReference>
<dbReference type="PANTHER" id="PTHR12509:SF9">
    <property type="entry name" value="SPERM FLAGELLAR PROTEIN 1 ISOFORM X1"/>
    <property type="match status" value="1"/>
</dbReference>
<keyword evidence="1" id="KW-0175">Coiled coil</keyword>
<dbReference type="Pfam" id="PF06294">
    <property type="entry name" value="CH_2"/>
    <property type="match status" value="1"/>
</dbReference>
<evidence type="ECO:0000256" key="1">
    <source>
        <dbReference type="SAM" id="Coils"/>
    </source>
</evidence>
<reference evidence="3 4" key="1">
    <citation type="submission" date="2017-12" db="EMBL/GenBank/DDBJ databases">
        <title>Hemimetabolous genomes reveal molecular basis of termite eusociality.</title>
        <authorList>
            <person name="Harrison M.C."/>
            <person name="Jongepier E."/>
            <person name="Robertson H.M."/>
            <person name="Arning N."/>
            <person name="Bitard-Feildel T."/>
            <person name="Chao H."/>
            <person name="Childers C.P."/>
            <person name="Dinh H."/>
            <person name="Doddapaneni H."/>
            <person name="Dugan S."/>
            <person name="Gowin J."/>
            <person name="Greiner C."/>
            <person name="Han Y."/>
            <person name="Hu H."/>
            <person name="Hughes D.S.T."/>
            <person name="Huylmans A.-K."/>
            <person name="Kemena C."/>
            <person name="Kremer L.P.M."/>
            <person name="Lee S.L."/>
            <person name="Lopez-Ezquerra A."/>
            <person name="Mallet L."/>
            <person name="Monroy-Kuhn J.M."/>
            <person name="Moser A."/>
            <person name="Murali S.C."/>
            <person name="Muzny D.M."/>
            <person name="Otani S."/>
            <person name="Piulachs M.-D."/>
            <person name="Poelchau M."/>
            <person name="Qu J."/>
            <person name="Schaub F."/>
            <person name="Wada-Katsumata A."/>
            <person name="Worley K.C."/>
            <person name="Xie Q."/>
            <person name="Ylla G."/>
            <person name="Poulsen M."/>
            <person name="Gibbs R.A."/>
            <person name="Schal C."/>
            <person name="Richards S."/>
            <person name="Belles X."/>
            <person name="Korb J."/>
            <person name="Bornberg-Bauer E."/>
        </authorList>
    </citation>
    <scope>NUCLEOTIDE SEQUENCE [LARGE SCALE GENOMIC DNA]</scope>
    <source>
        <tissue evidence="3">Whole body</tissue>
    </source>
</reference>
<dbReference type="InParanoid" id="A0A2J7QGS5"/>
<dbReference type="PROSITE" id="PS50021">
    <property type="entry name" value="CH"/>
    <property type="match status" value="1"/>
</dbReference>
<name>A0A2J7QGS5_9NEOP</name>
<dbReference type="InterPro" id="IPR052111">
    <property type="entry name" value="Spermatogenesis_Ciliary_MAP"/>
</dbReference>
<keyword evidence="4" id="KW-1185">Reference proteome</keyword>
<comment type="caution">
    <text evidence="3">The sequence shown here is derived from an EMBL/GenBank/DDBJ whole genome shotgun (WGS) entry which is preliminary data.</text>
</comment>
<dbReference type="EMBL" id="NEVH01014359">
    <property type="protein sequence ID" value="PNF27786.1"/>
    <property type="molecule type" value="Genomic_DNA"/>
</dbReference>
<proteinExistence type="predicted"/>
<accession>A0A2J7QGS5</accession>
<dbReference type="FunFam" id="1.10.418.10:FF:000059">
    <property type="entry name" value="RIKEN cDNA 6430531B16 gene"/>
    <property type="match status" value="1"/>
</dbReference>
<feature type="domain" description="Calponin-homology (CH)" evidence="2">
    <location>
        <begin position="3"/>
        <end position="108"/>
    </location>
</feature>
<dbReference type="STRING" id="105785.A0A2J7QGS5"/>
<evidence type="ECO:0000313" key="3">
    <source>
        <dbReference type="EMBL" id="PNF27786.1"/>
    </source>
</evidence>
<dbReference type="GO" id="GO:0051493">
    <property type="term" value="P:regulation of cytoskeleton organization"/>
    <property type="evidence" value="ECO:0007669"/>
    <property type="project" value="TreeGrafter"/>
</dbReference>
<dbReference type="PANTHER" id="PTHR12509">
    <property type="entry name" value="SPERMATOGENESIS-ASSOCIATED 4-RELATED"/>
    <property type="match status" value="1"/>
</dbReference>
<dbReference type="FunCoup" id="A0A2J7QGS5">
    <property type="interactions" value="29"/>
</dbReference>
<protein>
    <recommendedName>
        <fullName evidence="2">Calponin-homology (CH) domain-containing protein</fullName>
    </recommendedName>
</protein>
<dbReference type="AlphaFoldDB" id="A0A2J7QGS5"/>
<dbReference type="SUPFAM" id="SSF47576">
    <property type="entry name" value="Calponin-homology domain, CH-domain"/>
    <property type="match status" value="1"/>
</dbReference>
<dbReference type="InterPro" id="IPR010441">
    <property type="entry name" value="CH_2"/>
</dbReference>
<sequence length="202" mass="23692">MDKEERESSIKWLNSIPLSRHTRNLARDFSDGVLMAELLKYYYPKYVDLHNYSPAFKRASKVDNWSTLNRKVFRKLKFHITDTTIAEIVSCTEEPILNLLTQIRLMVGNEDRGHLNDCSDSRQKTSPPSRTFCTEKKKMEKMDYLALLKKKNQELSEKEEIIKALTQTVLNLEIELQLKNENIKDISSKLSMMNTHLYFSLL</sequence>
<dbReference type="Proteomes" id="UP000235965">
    <property type="component" value="Unassembled WGS sequence"/>
</dbReference>
<dbReference type="InterPro" id="IPR036872">
    <property type="entry name" value="CH_dom_sf"/>
</dbReference>
<dbReference type="OrthoDB" id="193300at2759"/>
<feature type="coiled-coil region" evidence="1">
    <location>
        <begin position="148"/>
        <end position="189"/>
    </location>
</feature>
<dbReference type="InterPro" id="IPR001715">
    <property type="entry name" value="CH_dom"/>
</dbReference>
<organism evidence="3 4">
    <name type="scientific">Cryptotermes secundus</name>
    <dbReference type="NCBI Taxonomy" id="105785"/>
    <lineage>
        <taxon>Eukaryota</taxon>
        <taxon>Metazoa</taxon>
        <taxon>Ecdysozoa</taxon>
        <taxon>Arthropoda</taxon>
        <taxon>Hexapoda</taxon>
        <taxon>Insecta</taxon>
        <taxon>Pterygota</taxon>
        <taxon>Neoptera</taxon>
        <taxon>Polyneoptera</taxon>
        <taxon>Dictyoptera</taxon>
        <taxon>Blattodea</taxon>
        <taxon>Blattoidea</taxon>
        <taxon>Termitoidae</taxon>
        <taxon>Kalotermitidae</taxon>
        <taxon>Cryptotermitinae</taxon>
        <taxon>Cryptotermes</taxon>
    </lineage>
</organism>
<dbReference type="GO" id="GO:0008017">
    <property type="term" value="F:microtubule binding"/>
    <property type="evidence" value="ECO:0007669"/>
    <property type="project" value="TreeGrafter"/>
</dbReference>
<evidence type="ECO:0000313" key="4">
    <source>
        <dbReference type="Proteomes" id="UP000235965"/>
    </source>
</evidence>
<evidence type="ECO:0000259" key="2">
    <source>
        <dbReference type="PROSITE" id="PS50021"/>
    </source>
</evidence>
<gene>
    <name evidence="3" type="ORF">B7P43_G09198</name>
</gene>
<dbReference type="Gene3D" id="1.10.418.10">
    <property type="entry name" value="Calponin-like domain"/>
    <property type="match status" value="1"/>
</dbReference>